<organism evidence="1 2">
    <name type="scientific">Dactylosporangium maewongense</name>
    <dbReference type="NCBI Taxonomy" id="634393"/>
    <lineage>
        <taxon>Bacteria</taxon>
        <taxon>Bacillati</taxon>
        <taxon>Actinomycetota</taxon>
        <taxon>Actinomycetes</taxon>
        <taxon>Micromonosporales</taxon>
        <taxon>Micromonosporaceae</taxon>
        <taxon>Dactylosporangium</taxon>
    </lineage>
</organism>
<dbReference type="RefSeq" id="WP_344515771.1">
    <property type="nucleotide sequence ID" value="NZ_BAAAQD010000064.1"/>
</dbReference>
<reference evidence="1 2" key="1">
    <citation type="journal article" date="2019" name="Int. J. Syst. Evol. Microbiol.">
        <title>The Global Catalogue of Microorganisms (GCM) 10K type strain sequencing project: providing services to taxonomists for standard genome sequencing and annotation.</title>
        <authorList>
            <consortium name="The Broad Institute Genomics Platform"/>
            <consortium name="The Broad Institute Genome Sequencing Center for Infectious Disease"/>
            <person name="Wu L."/>
            <person name="Ma J."/>
        </authorList>
    </citation>
    <scope>NUCLEOTIDE SEQUENCE [LARGE SCALE GENOMIC DNA]</scope>
    <source>
        <strain evidence="1 2">JCM 15933</strain>
    </source>
</reference>
<accession>A0ABN2DGS6</accession>
<comment type="caution">
    <text evidence="1">The sequence shown here is derived from an EMBL/GenBank/DDBJ whole genome shotgun (WGS) entry which is preliminary data.</text>
</comment>
<sequence>MTFTSSEPDRPRDKRHPDTFIVDELTAYLNGTADPSGGDLMDLVGQLIAGSGRPLLNQTWDVAAEVTEDRYGLLTATVTAGPYTIRVAQTTSGPADLCVAITSGDTEADHDDWGLAITVDDRPVLDAMPNTWHSTVPADLQLTKETHR</sequence>
<gene>
    <name evidence="1" type="ORF">GCM10009827_118850</name>
</gene>
<keyword evidence="2" id="KW-1185">Reference proteome</keyword>
<name>A0ABN2DGS6_9ACTN</name>
<evidence type="ECO:0000313" key="2">
    <source>
        <dbReference type="Proteomes" id="UP001501470"/>
    </source>
</evidence>
<protein>
    <submittedName>
        <fullName evidence="1">Uncharacterized protein</fullName>
    </submittedName>
</protein>
<dbReference type="EMBL" id="BAAAQD010000064">
    <property type="protein sequence ID" value="GAA1577238.1"/>
    <property type="molecule type" value="Genomic_DNA"/>
</dbReference>
<dbReference type="Proteomes" id="UP001501470">
    <property type="component" value="Unassembled WGS sequence"/>
</dbReference>
<proteinExistence type="predicted"/>
<evidence type="ECO:0000313" key="1">
    <source>
        <dbReference type="EMBL" id="GAA1577238.1"/>
    </source>
</evidence>